<dbReference type="Proteomes" id="UP001267426">
    <property type="component" value="Unassembled WGS sequence"/>
</dbReference>
<keyword evidence="4" id="KW-1185">Reference proteome</keyword>
<evidence type="ECO:0000313" key="4">
    <source>
        <dbReference type="Proteomes" id="UP001267426"/>
    </source>
</evidence>
<gene>
    <name evidence="3" type="ORF">RM540_06330</name>
</gene>
<keyword evidence="2" id="KW-0472">Membrane</keyword>
<keyword evidence="2" id="KW-0812">Transmembrane</keyword>
<dbReference type="EMBL" id="JAVRHT010000011">
    <property type="protein sequence ID" value="MDT0631364.1"/>
    <property type="molecule type" value="Genomic_DNA"/>
</dbReference>
<evidence type="ECO:0000256" key="1">
    <source>
        <dbReference type="SAM" id="MobiDB-lite"/>
    </source>
</evidence>
<feature type="transmembrane region" description="Helical" evidence="2">
    <location>
        <begin position="12"/>
        <end position="31"/>
    </location>
</feature>
<evidence type="ECO:0000313" key="3">
    <source>
        <dbReference type="EMBL" id="MDT0631364.1"/>
    </source>
</evidence>
<keyword evidence="2" id="KW-1133">Transmembrane helix</keyword>
<organism evidence="3 4">
    <name type="scientific">Rubrivirga litoralis</name>
    <dbReference type="NCBI Taxonomy" id="3075598"/>
    <lineage>
        <taxon>Bacteria</taxon>
        <taxon>Pseudomonadati</taxon>
        <taxon>Rhodothermota</taxon>
        <taxon>Rhodothermia</taxon>
        <taxon>Rhodothermales</taxon>
        <taxon>Rubricoccaceae</taxon>
        <taxon>Rubrivirga</taxon>
    </lineage>
</organism>
<proteinExistence type="predicted"/>
<accession>A0ABU3BPZ4</accession>
<protein>
    <submittedName>
        <fullName evidence="3">Uncharacterized protein</fullName>
    </submittedName>
</protein>
<evidence type="ECO:0000256" key="2">
    <source>
        <dbReference type="SAM" id="Phobius"/>
    </source>
</evidence>
<feature type="compositionally biased region" description="Gly residues" evidence="1">
    <location>
        <begin position="38"/>
        <end position="47"/>
    </location>
</feature>
<sequence length="60" mass="6104">MADNTAKRRSPFGIALLVVGVLTLLLIVFLLSQRGGETTGGIGGGGLDAPEQVEPSEALP</sequence>
<dbReference type="RefSeq" id="WP_311662707.1">
    <property type="nucleotide sequence ID" value="NZ_JAVRHT010000011.1"/>
</dbReference>
<name>A0ABU3BPZ4_9BACT</name>
<reference evidence="3 4" key="1">
    <citation type="submission" date="2023-09" db="EMBL/GenBank/DDBJ databases">
        <authorList>
            <person name="Rey-Velasco X."/>
        </authorList>
    </citation>
    <scope>NUCLEOTIDE SEQUENCE [LARGE SCALE GENOMIC DNA]</scope>
    <source>
        <strain evidence="3 4">F394</strain>
    </source>
</reference>
<comment type="caution">
    <text evidence="3">The sequence shown here is derived from an EMBL/GenBank/DDBJ whole genome shotgun (WGS) entry which is preliminary data.</text>
</comment>
<feature type="region of interest" description="Disordered" evidence="1">
    <location>
        <begin position="38"/>
        <end position="60"/>
    </location>
</feature>